<accession>A0A5N6YLM0</accession>
<gene>
    <name evidence="1" type="ORF">BDV24DRAFT_124304</name>
</gene>
<evidence type="ECO:0000313" key="1">
    <source>
        <dbReference type="EMBL" id="KAE8346088.1"/>
    </source>
</evidence>
<proteinExistence type="predicted"/>
<sequence>MHNKAKYVLNRPEDITGVETVERVEQHTGIEVRDVVYREILPFLESYYEHNFANPGELKNVNMSMT</sequence>
<dbReference type="OrthoDB" id="413314at2759"/>
<dbReference type="AlphaFoldDB" id="A0A5N6YLM0"/>
<name>A0A5N6YLM0_9EURO</name>
<reference evidence="1" key="1">
    <citation type="submission" date="2019-04" db="EMBL/GenBank/DDBJ databases">
        <title>Friends and foes A comparative genomics study of 23 Aspergillus species from section Flavi.</title>
        <authorList>
            <consortium name="DOE Joint Genome Institute"/>
            <person name="Kjaerbolling I."/>
            <person name="Vesth T."/>
            <person name="Frisvad J.C."/>
            <person name="Nybo J.L."/>
            <person name="Theobald S."/>
            <person name="Kildgaard S."/>
            <person name="Isbrandt T."/>
            <person name="Kuo A."/>
            <person name="Sato A."/>
            <person name="Lyhne E.K."/>
            <person name="Kogle M.E."/>
            <person name="Wiebenga A."/>
            <person name="Kun R.S."/>
            <person name="Lubbers R.J."/>
            <person name="Makela M.R."/>
            <person name="Barry K."/>
            <person name="Chovatia M."/>
            <person name="Clum A."/>
            <person name="Daum C."/>
            <person name="Haridas S."/>
            <person name="He G."/>
            <person name="LaButti K."/>
            <person name="Lipzen A."/>
            <person name="Mondo S."/>
            <person name="Riley R."/>
            <person name="Salamov A."/>
            <person name="Simmons B.A."/>
            <person name="Magnuson J.K."/>
            <person name="Henrissat B."/>
            <person name="Mortensen U.H."/>
            <person name="Larsen T.O."/>
            <person name="Devries R.P."/>
            <person name="Grigoriev I.V."/>
            <person name="Machida M."/>
            <person name="Baker S.E."/>
            <person name="Andersen M.R."/>
        </authorList>
    </citation>
    <scope>NUCLEOTIDE SEQUENCE</scope>
    <source>
        <strain evidence="1">CBS 117612</strain>
    </source>
</reference>
<organism evidence="1">
    <name type="scientific">Aspergillus arachidicola</name>
    <dbReference type="NCBI Taxonomy" id="656916"/>
    <lineage>
        <taxon>Eukaryota</taxon>
        <taxon>Fungi</taxon>
        <taxon>Dikarya</taxon>
        <taxon>Ascomycota</taxon>
        <taxon>Pezizomycotina</taxon>
        <taxon>Eurotiomycetes</taxon>
        <taxon>Eurotiomycetidae</taxon>
        <taxon>Eurotiales</taxon>
        <taxon>Aspergillaceae</taxon>
        <taxon>Aspergillus</taxon>
        <taxon>Aspergillus subgen. Circumdati</taxon>
    </lineage>
</organism>
<protein>
    <submittedName>
        <fullName evidence="1">Uncharacterized protein</fullName>
    </submittedName>
</protein>
<dbReference type="Proteomes" id="UP000325558">
    <property type="component" value="Unassembled WGS sequence"/>
</dbReference>
<dbReference type="EMBL" id="ML737117">
    <property type="protein sequence ID" value="KAE8346088.1"/>
    <property type="molecule type" value="Genomic_DNA"/>
</dbReference>